<reference evidence="1 2" key="1">
    <citation type="submission" date="2014-12" db="EMBL/GenBank/DDBJ databases">
        <authorList>
            <person name="Kuzmanovic N."/>
            <person name="Pulawska J."/>
            <person name="Obradovic A."/>
        </authorList>
    </citation>
    <scope>NUCLEOTIDE SEQUENCE [LARGE SCALE GENOMIC DNA]</scope>
    <source>
        <strain evidence="1 2">KFB 330</strain>
    </source>
</reference>
<organism evidence="1 2">
    <name type="scientific">Agrobacterium arsenijevicii</name>
    <dbReference type="NCBI Taxonomy" id="1585697"/>
    <lineage>
        <taxon>Bacteria</taxon>
        <taxon>Pseudomonadati</taxon>
        <taxon>Pseudomonadota</taxon>
        <taxon>Alphaproteobacteria</taxon>
        <taxon>Hyphomicrobiales</taxon>
        <taxon>Rhizobiaceae</taxon>
        <taxon>Rhizobium/Agrobacterium group</taxon>
        <taxon>Agrobacterium</taxon>
    </lineage>
</organism>
<dbReference type="Proteomes" id="UP000032564">
    <property type="component" value="Unassembled WGS sequence"/>
</dbReference>
<comment type="caution">
    <text evidence="1">The sequence shown here is derived from an EMBL/GenBank/DDBJ whole genome shotgun (WGS) entry which is preliminary data.</text>
</comment>
<gene>
    <name evidence="1" type="ORF">RP75_28715</name>
</gene>
<sequence length="214" mass="23533">MADSETSRTLPPITHRNLLSTAAEFLRTYKAEPLADGIQGTVGLDAALLCWQEWAVAQERFTQLNDAQSRLEKVMAREVLPAHVMLEVAERPAPVFAETNEEIHQWMKGPDYEQARLTAKIELAARRAAWDAADVRIGFTRAKRAEEAAADRSGQLSDQLLDLPANSVAGLAAKLHVVITDGQPGPDNAEFPWPQLRSILLDLLHLLVDPAAAE</sequence>
<protein>
    <recommendedName>
        <fullName evidence="3">TIGR02444 family protein</fullName>
    </recommendedName>
</protein>
<evidence type="ECO:0008006" key="3">
    <source>
        <dbReference type="Google" id="ProtNLM"/>
    </source>
</evidence>
<proteinExistence type="predicted"/>
<evidence type="ECO:0000313" key="2">
    <source>
        <dbReference type="Proteomes" id="UP000032564"/>
    </source>
</evidence>
<dbReference type="EMBL" id="JWIT01000053">
    <property type="protein sequence ID" value="KJF70021.1"/>
    <property type="molecule type" value="Genomic_DNA"/>
</dbReference>
<keyword evidence="2" id="KW-1185">Reference proteome</keyword>
<name>A0ABR5CZ34_9HYPH</name>
<accession>A0ABR5CZ34</accession>
<evidence type="ECO:0000313" key="1">
    <source>
        <dbReference type="EMBL" id="KJF70021.1"/>
    </source>
</evidence>